<feature type="domain" description="DJ-1/PfpI" evidence="1">
    <location>
        <begin position="1"/>
        <end position="174"/>
    </location>
</feature>
<dbReference type="PANTHER" id="PTHR43130:SF3">
    <property type="entry name" value="HTH-TYPE TRANSCRIPTIONAL REGULATOR RV1931C"/>
    <property type="match status" value="1"/>
</dbReference>
<evidence type="ECO:0000259" key="1">
    <source>
        <dbReference type="Pfam" id="PF01965"/>
    </source>
</evidence>
<dbReference type="InterPro" id="IPR029062">
    <property type="entry name" value="Class_I_gatase-like"/>
</dbReference>
<dbReference type="Pfam" id="PF01965">
    <property type="entry name" value="DJ-1_PfpI"/>
    <property type="match status" value="1"/>
</dbReference>
<dbReference type="SUPFAM" id="SSF52317">
    <property type="entry name" value="Class I glutamine amidotransferase-like"/>
    <property type="match status" value="1"/>
</dbReference>
<protein>
    <submittedName>
        <fullName evidence="2">Class I glutamine amidotransferase-like protein</fullName>
    </submittedName>
</protein>
<organism evidence="2 3">
    <name type="scientific">Hyaloscypha hepaticicola</name>
    <dbReference type="NCBI Taxonomy" id="2082293"/>
    <lineage>
        <taxon>Eukaryota</taxon>
        <taxon>Fungi</taxon>
        <taxon>Dikarya</taxon>
        <taxon>Ascomycota</taxon>
        <taxon>Pezizomycotina</taxon>
        <taxon>Leotiomycetes</taxon>
        <taxon>Helotiales</taxon>
        <taxon>Hyaloscyphaceae</taxon>
        <taxon>Hyaloscypha</taxon>
    </lineage>
</organism>
<gene>
    <name evidence="2" type="ORF">NA56DRAFT_584243</name>
</gene>
<dbReference type="EMBL" id="KZ613524">
    <property type="protein sequence ID" value="PMD14108.1"/>
    <property type="molecule type" value="Genomic_DNA"/>
</dbReference>
<dbReference type="Proteomes" id="UP000235672">
    <property type="component" value="Unassembled WGS sequence"/>
</dbReference>
<keyword evidence="2" id="KW-0315">Glutamine amidotransferase</keyword>
<dbReference type="AlphaFoldDB" id="A0A2J6PJ97"/>
<sequence length="228" mass="24333">MKVLITVHPNLDTLDLTGPLEILSHATHPTTTTTPPAPAFNITITSASPLTTTGQGLTFQRHIPIPDVYSTLSTYDILIIPGGASSSVLEGHTEPLHLIKAFASLPKREDGRARILFSVCTGSLFLAEAGVLDGLTVTTHPEYYGKLREILHAKVEGEGKGEGDRTMVVEERFVVNRTDEEGLRVVTAGGVSSGIDGALWVVGELVGRECKEGVEGIVQHAYRSGVVL</sequence>
<keyword evidence="3" id="KW-1185">Reference proteome</keyword>
<reference evidence="2 3" key="1">
    <citation type="submission" date="2016-05" db="EMBL/GenBank/DDBJ databases">
        <title>A degradative enzymes factory behind the ericoid mycorrhizal symbiosis.</title>
        <authorList>
            <consortium name="DOE Joint Genome Institute"/>
            <person name="Martino E."/>
            <person name="Morin E."/>
            <person name="Grelet G."/>
            <person name="Kuo A."/>
            <person name="Kohler A."/>
            <person name="Daghino S."/>
            <person name="Barry K."/>
            <person name="Choi C."/>
            <person name="Cichocki N."/>
            <person name="Clum A."/>
            <person name="Copeland A."/>
            <person name="Hainaut M."/>
            <person name="Haridas S."/>
            <person name="Labutti K."/>
            <person name="Lindquist E."/>
            <person name="Lipzen A."/>
            <person name="Khouja H.-R."/>
            <person name="Murat C."/>
            <person name="Ohm R."/>
            <person name="Olson A."/>
            <person name="Spatafora J."/>
            <person name="Veneault-Fourrey C."/>
            <person name="Henrissat B."/>
            <person name="Grigoriev I."/>
            <person name="Martin F."/>
            <person name="Perotto S."/>
        </authorList>
    </citation>
    <scope>NUCLEOTIDE SEQUENCE [LARGE SCALE GENOMIC DNA]</scope>
    <source>
        <strain evidence="2 3">UAMH 7357</strain>
    </source>
</reference>
<evidence type="ECO:0000313" key="2">
    <source>
        <dbReference type="EMBL" id="PMD14108.1"/>
    </source>
</evidence>
<dbReference type="InterPro" id="IPR002818">
    <property type="entry name" value="DJ-1/PfpI"/>
</dbReference>
<name>A0A2J6PJ97_9HELO</name>
<dbReference type="OrthoDB" id="543156at2759"/>
<proteinExistence type="predicted"/>
<evidence type="ECO:0000313" key="3">
    <source>
        <dbReference type="Proteomes" id="UP000235672"/>
    </source>
</evidence>
<accession>A0A2J6PJ97</accession>
<dbReference type="PANTHER" id="PTHR43130">
    <property type="entry name" value="ARAC-FAMILY TRANSCRIPTIONAL REGULATOR"/>
    <property type="match status" value="1"/>
</dbReference>
<dbReference type="Gene3D" id="3.40.50.880">
    <property type="match status" value="1"/>
</dbReference>
<dbReference type="InterPro" id="IPR052158">
    <property type="entry name" value="INH-QAR"/>
</dbReference>
<keyword evidence="2" id="KW-0808">Transferase</keyword>
<dbReference type="GO" id="GO:0016740">
    <property type="term" value="F:transferase activity"/>
    <property type="evidence" value="ECO:0007669"/>
    <property type="project" value="UniProtKB-KW"/>
</dbReference>